<gene>
    <name evidence="1" type="ORF">GQX73_g10885</name>
</gene>
<evidence type="ECO:0000313" key="1">
    <source>
        <dbReference type="EMBL" id="KAF2962689.1"/>
    </source>
</evidence>
<dbReference type="Gene3D" id="3.30.420.10">
    <property type="entry name" value="Ribonuclease H-like superfamily/Ribonuclease H"/>
    <property type="match status" value="1"/>
</dbReference>
<sequence>MAAVARAIIIPTATYGSVVWYPGPEKQSLRHRHTQVGSGVAGHRTLSYAAALRESGIPAGGPCLDRIQLTTAIRLARLDRAHPLVTRARRPEGRRPTVLQIASALLPELYRTILTPPFPPYLDREEVFDAECLSALCALRWFRGRYARTPYVLHLCFDNTSVLRSLLNGFPYSSNHRFKEFRDTAAGIQGRVHLHWSPGHCGILGNEEADRVAGLLSSQPLPPQHPSRSDKPSYAYAKRLAREKADQYDQTWWSSNCPDAYRVLGLDWPRRPRDIREFDLPRGSHRKLIAERSGHGHFATYHRRFGHPPPDSIETCLCGEEVD</sequence>
<proteinExistence type="predicted"/>
<dbReference type="AlphaFoldDB" id="A0A7C8IG07"/>
<organism evidence="1 2">
    <name type="scientific">Xylaria multiplex</name>
    <dbReference type="NCBI Taxonomy" id="323545"/>
    <lineage>
        <taxon>Eukaryota</taxon>
        <taxon>Fungi</taxon>
        <taxon>Dikarya</taxon>
        <taxon>Ascomycota</taxon>
        <taxon>Pezizomycotina</taxon>
        <taxon>Sordariomycetes</taxon>
        <taxon>Xylariomycetidae</taxon>
        <taxon>Xylariales</taxon>
        <taxon>Xylariaceae</taxon>
        <taxon>Xylaria</taxon>
    </lineage>
</organism>
<reference evidence="1 2" key="1">
    <citation type="submission" date="2019-12" db="EMBL/GenBank/DDBJ databases">
        <title>Draft genome sequence of the ascomycete Xylaria multiplex DSM 110363.</title>
        <authorList>
            <person name="Buettner E."/>
            <person name="Kellner H."/>
        </authorList>
    </citation>
    <scope>NUCLEOTIDE SEQUENCE [LARGE SCALE GENOMIC DNA]</scope>
    <source>
        <strain evidence="1 2">DSM 110363</strain>
    </source>
</reference>
<dbReference type="InterPro" id="IPR012337">
    <property type="entry name" value="RNaseH-like_sf"/>
</dbReference>
<dbReference type="InParanoid" id="A0A7C8IG07"/>
<protein>
    <submittedName>
        <fullName evidence="1">Uncharacterized protein</fullName>
    </submittedName>
</protein>
<accession>A0A7C8IG07</accession>
<dbReference type="EMBL" id="WUBL01000295">
    <property type="protein sequence ID" value="KAF2962689.1"/>
    <property type="molecule type" value="Genomic_DNA"/>
</dbReference>
<dbReference type="InterPro" id="IPR036397">
    <property type="entry name" value="RNaseH_sf"/>
</dbReference>
<comment type="caution">
    <text evidence="1">The sequence shown here is derived from an EMBL/GenBank/DDBJ whole genome shotgun (WGS) entry which is preliminary data.</text>
</comment>
<dbReference type="SUPFAM" id="SSF53098">
    <property type="entry name" value="Ribonuclease H-like"/>
    <property type="match status" value="1"/>
</dbReference>
<keyword evidence="2" id="KW-1185">Reference proteome</keyword>
<dbReference type="Proteomes" id="UP000481858">
    <property type="component" value="Unassembled WGS sequence"/>
</dbReference>
<dbReference type="OrthoDB" id="4778860at2759"/>
<dbReference type="GO" id="GO:0003676">
    <property type="term" value="F:nucleic acid binding"/>
    <property type="evidence" value="ECO:0007669"/>
    <property type="project" value="InterPro"/>
</dbReference>
<name>A0A7C8IG07_9PEZI</name>
<dbReference type="CDD" id="cd09276">
    <property type="entry name" value="Rnase_HI_RT_non_LTR"/>
    <property type="match status" value="1"/>
</dbReference>
<evidence type="ECO:0000313" key="2">
    <source>
        <dbReference type="Proteomes" id="UP000481858"/>
    </source>
</evidence>